<reference evidence="2" key="1">
    <citation type="submission" date="2018-05" db="EMBL/GenBank/DDBJ databases">
        <title>Leptospira yasudae sp. nov. and Leptospira stimsonii sp. nov., two pathogenic species of the genus Leptospira isolated from environmental sources.</title>
        <authorList>
            <person name="Casanovas-Massana A."/>
            <person name="Hamond C."/>
            <person name="Santos L.A."/>
            <person name="Hacker K.P."/>
            <person name="Balassiano I."/>
            <person name="Medeiros M.A."/>
            <person name="Reis M.G."/>
            <person name="Ko A.I."/>
            <person name="Wunder E.A."/>
        </authorList>
    </citation>
    <scope>NUCLEOTIDE SEQUENCE [LARGE SCALE GENOMIC DNA]</scope>
    <source>
        <strain evidence="2">AMB6-RJ</strain>
    </source>
</reference>
<evidence type="ECO:0000313" key="2">
    <source>
        <dbReference type="Proteomes" id="UP000266669"/>
    </source>
</evidence>
<proteinExistence type="predicted"/>
<accession>A0A8B6RZ95</accession>
<organism evidence="1 2">
    <name type="scientific">Leptospira stimsonii</name>
    <dbReference type="NCBI Taxonomy" id="2202203"/>
    <lineage>
        <taxon>Bacteria</taxon>
        <taxon>Pseudomonadati</taxon>
        <taxon>Spirochaetota</taxon>
        <taxon>Spirochaetia</taxon>
        <taxon>Leptospirales</taxon>
        <taxon>Leptospiraceae</taxon>
        <taxon>Leptospira</taxon>
    </lineage>
</organism>
<protein>
    <submittedName>
        <fullName evidence="1">Uncharacterized protein</fullName>
    </submittedName>
</protein>
<evidence type="ECO:0000313" key="1">
    <source>
        <dbReference type="EMBL" id="RHX88091.1"/>
    </source>
</evidence>
<dbReference type="Proteomes" id="UP000266669">
    <property type="component" value="Unassembled WGS sequence"/>
</dbReference>
<dbReference type="AlphaFoldDB" id="A0A8B6RZ95"/>
<name>A0A8B6RZ95_9LEPT</name>
<sequence length="96" mass="11730">MDRAKRHFSGPFFFGNRPQNSAYQFHKMSGRILERDRAYETVIQNLQDFRIQSVNFFFSTFKGIEKRYDPNNEKKYSLSPYREYKSPKKHYLILMF</sequence>
<comment type="caution">
    <text evidence="1">The sequence shown here is derived from an EMBL/GenBank/DDBJ whole genome shotgun (WGS) entry which is preliminary data.</text>
</comment>
<gene>
    <name evidence="1" type="ORF">DLM78_03785</name>
</gene>
<dbReference type="EMBL" id="QHCS01000001">
    <property type="protein sequence ID" value="RHX88091.1"/>
    <property type="molecule type" value="Genomic_DNA"/>
</dbReference>